<dbReference type="EMBL" id="BLZR01000001">
    <property type="protein sequence ID" value="GFP77829.1"/>
    <property type="molecule type" value="Genomic_DNA"/>
</dbReference>
<dbReference type="Gene3D" id="3.30.70.120">
    <property type="match status" value="1"/>
</dbReference>
<protein>
    <recommendedName>
        <fullName evidence="7">DUF2179 domain-containing protein</fullName>
    </recommendedName>
</protein>
<proteinExistence type="predicted"/>
<feature type="domain" description="DUF2179" evidence="7">
    <location>
        <begin position="225"/>
        <end position="279"/>
    </location>
</feature>
<feature type="transmembrane region" description="Helical" evidence="6">
    <location>
        <begin position="151"/>
        <end position="172"/>
    </location>
</feature>
<dbReference type="AlphaFoldDB" id="A0A6V8SKR9"/>
<name>A0A6V8SKR9_9CLOT</name>
<dbReference type="Proteomes" id="UP000580568">
    <property type="component" value="Unassembled WGS sequence"/>
</dbReference>
<feature type="transmembrane region" description="Helical" evidence="6">
    <location>
        <begin position="12"/>
        <end position="35"/>
    </location>
</feature>
<gene>
    <name evidence="8" type="ORF">bsdtw1_04001</name>
</gene>
<keyword evidence="4 6" id="KW-1133">Transmembrane helix</keyword>
<keyword evidence="3 6" id="KW-0812">Transmembrane</keyword>
<evidence type="ECO:0000313" key="8">
    <source>
        <dbReference type="EMBL" id="GFP77829.1"/>
    </source>
</evidence>
<evidence type="ECO:0000259" key="7">
    <source>
        <dbReference type="Pfam" id="PF10035"/>
    </source>
</evidence>
<dbReference type="PIRSF" id="PIRSF006483">
    <property type="entry name" value="Membrane_protein_YitT"/>
    <property type="match status" value="1"/>
</dbReference>
<dbReference type="PANTHER" id="PTHR33545">
    <property type="entry name" value="UPF0750 MEMBRANE PROTEIN YITT-RELATED"/>
    <property type="match status" value="1"/>
</dbReference>
<evidence type="ECO:0000256" key="4">
    <source>
        <dbReference type="ARBA" id="ARBA00022989"/>
    </source>
</evidence>
<evidence type="ECO:0000313" key="9">
    <source>
        <dbReference type="Proteomes" id="UP000580568"/>
    </source>
</evidence>
<evidence type="ECO:0000256" key="6">
    <source>
        <dbReference type="SAM" id="Phobius"/>
    </source>
</evidence>
<dbReference type="Pfam" id="PF02588">
    <property type="entry name" value="YitT_membrane"/>
    <property type="match status" value="1"/>
</dbReference>
<dbReference type="Pfam" id="PF10035">
    <property type="entry name" value="DUF2179"/>
    <property type="match status" value="1"/>
</dbReference>
<evidence type="ECO:0000256" key="3">
    <source>
        <dbReference type="ARBA" id="ARBA00022692"/>
    </source>
</evidence>
<keyword evidence="9" id="KW-1185">Reference proteome</keyword>
<dbReference type="InterPro" id="IPR015867">
    <property type="entry name" value="N-reg_PII/ATP_PRibTrfase_C"/>
</dbReference>
<dbReference type="InterPro" id="IPR051461">
    <property type="entry name" value="UPF0750_membrane"/>
</dbReference>
<evidence type="ECO:0000256" key="5">
    <source>
        <dbReference type="ARBA" id="ARBA00023136"/>
    </source>
</evidence>
<reference evidence="8 9" key="1">
    <citation type="submission" date="2020-07" db="EMBL/GenBank/DDBJ databases">
        <title>A new beta-1,3-glucan-decomposing anaerobic bacterium isolated from anoxic soil subjected to biological soil disinfestation.</title>
        <authorList>
            <person name="Ueki A."/>
            <person name="Tonouchi A."/>
        </authorList>
    </citation>
    <scope>NUCLEOTIDE SEQUENCE [LARGE SCALE GENOMIC DNA]</scope>
    <source>
        <strain evidence="8 9">TW1</strain>
    </source>
</reference>
<dbReference type="PANTHER" id="PTHR33545:SF5">
    <property type="entry name" value="UPF0750 MEMBRANE PROTEIN YITT"/>
    <property type="match status" value="1"/>
</dbReference>
<dbReference type="GO" id="GO:0005886">
    <property type="term" value="C:plasma membrane"/>
    <property type="evidence" value="ECO:0007669"/>
    <property type="project" value="UniProtKB-SubCell"/>
</dbReference>
<comment type="caution">
    <text evidence="8">The sequence shown here is derived from an EMBL/GenBank/DDBJ whole genome shotgun (WGS) entry which is preliminary data.</text>
</comment>
<dbReference type="CDD" id="cd16380">
    <property type="entry name" value="YitT_C"/>
    <property type="match status" value="1"/>
</dbReference>
<feature type="transmembrane region" description="Helical" evidence="6">
    <location>
        <begin position="55"/>
        <end position="73"/>
    </location>
</feature>
<accession>A0A6V8SKR9</accession>
<dbReference type="InterPro" id="IPR019264">
    <property type="entry name" value="DUF2179"/>
</dbReference>
<feature type="transmembrane region" description="Helical" evidence="6">
    <location>
        <begin position="110"/>
        <end position="130"/>
    </location>
</feature>
<feature type="transmembrane region" description="Helical" evidence="6">
    <location>
        <begin position="80"/>
        <end position="98"/>
    </location>
</feature>
<dbReference type="InterPro" id="IPR003740">
    <property type="entry name" value="YitT"/>
</dbReference>
<keyword evidence="2" id="KW-1003">Cell membrane</keyword>
<organism evidence="8 9">
    <name type="scientific">Clostridium fungisolvens</name>
    <dbReference type="NCBI Taxonomy" id="1604897"/>
    <lineage>
        <taxon>Bacteria</taxon>
        <taxon>Bacillati</taxon>
        <taxon>Bacillota</taxon>
        <taxon>Clostridia</taxon>
        <taxon>Eubacteriales</taxon>
        <taxon>Clostridiaceae</taxon>
        <taxon>Clostridium</taxon>
    </lineage>
</organism>
<keyword evidence="5 6" id="KW-0472">Membrane</keyword>
<dbReference type="RefSeq" id="WP_183279179.1">
    <property type="nucleotide sequence ID" value="NZ_BLZR01000001.1"/>
</dbReference>
<evidence type="ECO:0000256" key="2">
    <source>
        <dbReference type="ARBA" id="ARBA00022475"/>
    </source>
</evidence>
<sequence length="285" mass="31837">MDYIRTRKSYILDILIIVTGCFISSLGINIFLTHAKLLSGGATGVALIIQYLKGFKAGFSVFLINLPLFIISYIKLDKKFTMYSALGMVSLSVSLIITSPFSRIIVLDDILLYCIYGGVLCGIGYGLVFSRNGSTGGTDIITMLIRKKYSNFNIGKLGFTLNLVIVAVGAFFFGIPKALYTLISMFIQSYVLDVMVRGLSRKNLLLILTEREEDVINYIINDLHRGVTSLFAEGEYTHDKKKMLYCIVTTRQMIELKNTIHLVDPKAFLTIIDISEVRGKGFKNI</sequence>
<evidence type="ECO:0000256" key="1">
    <source>
        <dbReference type="ARBA" id="ARBA00004651"/>
    </source>
</evidence>
<comment type="subcellular location">
    <subcellularLocation>
        <location evidence="1">Cell membrane</location>
        <topology evidence="1">Multi-pass membrane protein</topology>
    </subcellularLocation>
</comment>